<evidence type="ECO:0000256" key="1">
    <source>
        <dbReference type="SAM" id="MobiDB-lite"/>
    </source>
</evidence>
<gene>
    <name evidence="2" type="ORF">ALC53_07243</name>
</gene>
<reference evidence="2 3" key="1">
    <citation type="submission" date="2015-09" db="EMBL/GenBank/DDBJ databases">
        <title>Atta colombica WGS genome.</title>
        <authorList>
            <person name="Nygaard S."/>
            <person name="Hu H."/>
            <person name="Boomsma J."/>
            <person name="Zhang G."/>
        </authorList>
    </citation>
    <scope>NUCLEOTIDE SEQUENCE [LARGE SCALE GENOMIC DNA]</scope>
    <source>
        <strain evidence="2">Treedump-2</strain>
        <tissue evidence="2">Whole body</tissue>
    </source>
</reference>
<protein>
    <submittedName>
        <fullName evidence="2">Uncharacterized protein</fullName>
    </submittedName>
</protein>
<dbReference type="Proteomes" id="UP000078540">
    <property type="component" value="Unassembled WGS sequence"/>
</dbReference>
<dbReference type="EMBL" id="KQ976514">
    <property type="protein sequence ID" value="KYM82243.1"/>
    <property type="molecule type" value="Genomic_DNA"/>
</dbReference>
<feature type="region of interest" description="Disordered" evidence="1">
    <location>
        <begin position="1"/>
        <end position="37"/>
    </location>
</feature>
<organism evidence="2 3">
    <name type="scientific">Atta colombica</name>
    <dbReference type="NCBI Taxonomy" id="520822"/>
    <lineage>
        <taxon>Eukaryota</taxon>
        <taxon>Metazoa</taxon>
        <taxon>Ecdysozoa</taxon>
        <taxon>Arthropoda</taxon>
        <taxon>Hexapoda</taxon>
        <taxon>Insecta</taxon>
        <taxon>Pterygota</taxon>
        <taxon>Neoptera</taxon>
        <taxon>Endopterygota</taxon>
        <taxon>Hymenoptera</taxon>
        <taxon>Apocrita</taxon>
        <taxon>Aculeata</taxon>
        <taxon>Formicoidea</taxon>
        <taxon>Formicidae</taxon>
        <taxon>Myrmicinae</taxon>
        <taxon>Atta</taxon>
    </lineage>
</organism>
<keyword evidence="3" id="KW-1185">Reference proteome</keyword>
<proteinExistence type="predicted"/>
<evidence type="ECO:0000313" key="3">
    <source>
        <dbReference type="Proteomes" id="UP000078540"/>
    </source>
</evidence>
<accession>A0A195BCG5</accession>
<name>A0A195BCG5_9HYME</name>
<feature type="compositionally biased region" description="Polar residues" evidence="1">
    <location>
        <begin position="25"/>
        <end position="37"/>
    </location>
</feature>
<sequence>MRNAAASQRFGESLLGSEERWPKQSVKQASESSVPTSEQLINEANARMLTGPSISTPGASRVHSLSFRVNSTIARCSNDIDMITLIK</sequence>
<dbReference type="AlphaFoldDB" id="A0A195BCG5"/>
<evidence type="ECO:0000313" key="2">
    <source>
        <dbReference type="EMBL" id="KYM82243.1"/>
    </source>
</evidence>